<reference evidence="1" key="1">
    <citation type="submission" date="2013-05" db="EMBL/GenBank/DDBJ databases">
        <authorList>
            <person name="Yim A.K.Y."/>
            <person name="Chan T.F."/>
            <person name="Ji K.M."/>
            <person name="Liu X.Y."/>
            <person name="Zhou J.W."/>
            <person name="Li R.Q."/>
            <person name="Yang K.Y."/>
            <person name="Li J."/>
            <person name="Li M."/>
            <person name="Law P.T.W."/>
            <person name="Wu Y.L."/>
            <person name="Cai Z.L."/>
            <person name="Qin H."/>
            <person name="Bao Y."/>
            <person name="Leung R.K.K."/>
            <person name="Ng P.K.S."/>
            <person name="Zou J."/>
            <person name="Zhong X.J."/>
            <person name="Ran P.X."/>
            <person name="Zhong N.S."/>
            <person name="Liu Z.G."/>
            <person name="Tsui S.K.W."/>
        </authorList>
    </citation>
    <scope>NUCLEOTIDE SEQUENCE</scope>
    <source>
        <strain evidence="1">Derf</strain>
        <tissue evidence="1">Whole organism</tissue>
    </source>
</reference>
<organism evidence="1 2">
    <name type="scientific">Dermatophagoides farinae</name>
    <name type="common">American house dust mite</name>
    <dbReference type="NCBI Taxonomy" id="6954"/>
    <lineage>
        <taxon>Eukaryota</taxon>
        <taxon>Metazoa</taxon>
        <taxon>Ecdysozoa</taxon>
        <taxon>Arthropoda</taxon>
        <taxon>Chelicerata</taxon>
        <taxon>Arachnida</taxon>
        <taxon>Acari</taxon>
        <taxon>Acariformes</taxon>
        <taxon>Sarcoptiformes</taxon>
        <taxon>Astigmata</taxon>
        <taxon>Psoroptidia</taxon>
        <taxon>Analgoidea</taxon>
        <taxon>Pyroglyphidae</taxon>
        <taxon>Dermatophagoidinae</taxon>
        <taxon>Dermatophagoides</taxon>
    </lineage>
</organism>
<protein>
    <submittedName>
        <fullName evidence="1">Uncharacterized protein</fullName>
    </submittedName>
</protein>
<dbReference type="EMBL" id="ASGP02000004">
    <property type="protein sequence ID" value="KAH9511538.1"/>
    <property type="molecule type" value="Genomic_DNA"/>
</dbReference>
<evidence type="ECO:0000313" key="1">
    <source>
        <dbReference type="EMBL" id="KAH9511538.1"/>
    </source>
</evidence>
<name>A0A922L6C5_DERFA</name>
<gene>
    <name evidence="1" type="ORF">DERF_009989</name>
</gene>
<dbReference type="Proteomes" id="UP000790347">
    <property type="component" value="Unassembled WGS sequence"/>
</dbReference>
<sequence length="80" mass="8972">MVTIIKSATAMYQIRCVSTAENIITSTNAQRNQCLPPVSICNLHPSEIISGANPSTMYQDVFSLGYHRLPLQYAQYHRLT</sequence>
<reference evidence="1" key="2">
    <citation type="journal article" date="2022" name="Res Sq">
        <title>Comparative Genomics Reveals Insights into the Divergent Evolution of Astigmatic Mites and Household Pest Adaptations.</title>
        <authorList>
            <person name="Xiong Q."/>
            <person name="Wan A.T.-Y."/>
            <person name="Liu X.-Y."/>
            <person name="Fung C.S.-H."/>
            <person name="Xiao X."/>
            <person name="Malainual N."/>
            <person name="Hou J."/>
            <person name="Wang L."/>
            <person name="Wang M."/>
            <person name="Yang K."/>
            <person name="Cui Y."/>
            <person name="Leung E."/>
            <person name="Nong W."/>
            <person name="Shin S.-K."/>
            <person name="Au S."/>
            <person name="Jeong K.Y."/>
            <person name="Chew F.T."/>
            <person name="Hui J."/>
            <person name="Leung T.F."/>
            <person name="Tungtrongchitr A."/>
            <person name="Zhong N."/>
            <person name="Liu Z."/>
            <person name="Tsui S."/>
        </authorList>
    </citation>
    <scope>NUCLEOTIDE SEQUENCE</scope>
    <source>
        <strain evidence="1">Derf</strain>
        <tissue evidence="1">Whole organism</tissue>
    </source>
</reference>
<accession>A0A922L6C5</accession>
<keyword evidence="2" id="KW-1185">Reference proteome</keyword>
<evidence type="ECO:0000313" key="2">
    <source>
        <dbReference type="Proteomes" id="UP000790347"/>
    </source>
</evidence>
<dbReference type="AlphaFoldDB" id="A0A922L6C5"/>
<comment type="caution">
    <text evidence="1">The sequence shown here is derived from an EMBL/GenBank/DDBJ whole genome shotgun (WGS) entry which is preliminary data.</text>
</comment>
<proteinExistence type="predicted"/>